<name>A0A6A4R8Y5_9RHOB</name>
<sequence length="54" mass="6065">MQNISGYVDAPLSLWTFNAARLWAETKRQIQLHASTPFTAVFLTVALNPNSIFI</sequence>
<evidence type="ECO:0000313" key="1">
    <source>
        <dbReference type="EMBL" id="KAE9628638.1"/>
    </source>
</evidence>
<comment type="caution">
    <text evidence="1">The sequence shown here is derived from an EMBL/GenBank/DDBJ whole genome shotgun (WGS) entry which is preliminary data.</text>
</comment>
<gene>
    <name evidence="1" type="ORF">GP644_15815</name>
</gene>
<dbReference type="EMBL" id="WSFO01000009">
    <property type="protein sequence ID" value="KAE9628638.1"/>
    <property type="molecule type" value="Genomic_DNA"/>
</dbReference>
<dbReference type="AlphaFoldDB" id="A0A6A4R8Y5"/>
<protein>
    <submittedName>
        <fullName evidence="1">Uncharacterized protein</fullName>
    </submittedName>
</protein>
<organism evidence="1 2">
    <name type="scientific">Parasedimentitalea maritima</name>
    <dbReference type="NCBI Taxonomy" id="2578117"/>
    <lineage>
        <taxon>Bacteria</taxon>
        <taxon>Pseudomonadati</taxon>
        <taxon>Pseudomonadota</taxon>
        <taxon>Alphaproteobacteria</taxon>
        <taxon>Rhodobacterales</taxon>
        <taxon>Paracoccaceae</taxon>
        <taxon>Parasedimentitalea</taxon>
    </lineage>
</organism>
<reference evidence="1 2" key="1">
    <citation type="submission" date="2019-12" db="EMBL/GenBank/DDBJ databases">
        <authorList>
            <person name="Zhang Y.-J."/>
        </authorList>
    </citation>
    <scope>NUCLEOTIDE SEQUENCE [LARGE SCALE GENOMIC DNA]</scope>
    <source>
        <strain evidence="1 2">H18S-6</strain>
    </source>
</reference>
<accession>A0A6A4R8Y5</accession>
<dbReference type="Proteomes" id="UP000441586">
    <property type="component" value="Unassembled WGS sequence"/>
</dbReference>
<proteinExistence type="predicted"/>
<evidence type="ECO:0000313" key="2">
    <source>
        <dbReference type="Proteomes" id="UP000441586"/>
    </source>
</evidence>